<accession>A0A2I0QSE6</accession>
<dbReference type="EMBL" id="PJNH01000003">
    <property type="protein sequence ID" value="PKR77275.1"/>
    <property type="molecule type" value="Genomic_DNA"/>
</dbReference>
<dbReference type="InterPro" id="IPR019587">
    <property type="entry name" value="Polyketide_cyclase/dehydratase"/>
</dbReference>
<gene>
    <name evidence="1" type="ORF">CEY16_11090</name>
</gene>
<sequence length="159" mass="18628">MEIERRLMMGFTREVVVKAPVEEVFEVVSNFKHAEEAMDHVTGVEILTDGPIGVGTEIKETRQIKKFEASSVLKVTEYEKNRRFVVQSEQNNLLLEYVYIFKEVKEGTRVEFEGKINTKGIRNRLMKPLITYIIKKEDSEHLNQMKKFVENRSDQKTDE</sequence>
<evidence type="ECO:0000313" key="2">
    <source>
        <dbReference type="Proteomes" id="UP000243524"/>
    </source>
</evidence>
<dbReference type="AlphaFoldDB" id="A0A2I0QSE6"/>
<organism evidence="1 2">
    <name type="scientific">Halalkalibacillus sediminis</name>
    <dbReference type="NCBI Taxonomy" id="2018042"/>
    <lineage>
        <taxon>Bacteria</taxon>
        <taxon>Bacillati</taxon>
        <taxon>Bacillota</taxon>
        <taxon>Bacilli</taxon>
        <taxon>Bacillales</taxon>
        <taxon>Bacillaceae</taxon>
        <taxon>Halalkalibacillus</taxon>
    </lineage>
</organism>
<dbReference type="Gene3D" id="3.30.530.20">
    <property type="match status" value="1"/>
</dbReference>
<dbReference type="Proteomes" id="UP000243524">
    <property type="component" value="Unassembled WGS sequence"/>
</dbReference>
<keyword evidence="2" id="KW-1185">Reference proteome</keyword>
<evidence type="ECO:0008006" key="3">
    <source>
        <dbReference type="Google" id="ProtNLM"/>
    </source>
</evidence>
<dbReference type="Pfam" id="PF10604">
    <property type="entry name" value="Polyketide_cyc2"/>
    <property type="match status" value="1"/>
</dbReference>
<dbReference type="InterPro" id="IPR023393">
    <property type="entry name" value="START-like_dom_sf"/>
</dbReference>
<comment type="caution">
    <text evidence="1">The sequence shown here is derived from an EMBL/GenBank/DDBJ whole genome shotgun (WGS) entry which is preliminary data.</text>
</comment>
<proteinExistence type="predicted"/>
<reference evidence="1 2" key="1">
    <citation type="submission" date="2017-06" db="EMBL/GenBank/DDBJ databases">
        <title>the draft geome sequence of Illustriluteabacillus marina B3227.</title>
        <authorList>
            <person name="He R.-H."/>
            <person name="Du Z.-J."/>
        </authorList>
    </citation>
    <scope>NUCLEOTIDE SEQUENCE [LARGE SCALE GENOMIC DNA]</scope>
    <source>
        <strain evidence="1 2">B3227</strain>
    </source>
</reference>
<name>A0A2I0QSE6_9BACI</name>
<evidence type="ECO:0000313" key="1">
    <source>
        <dbReference type="EMBL" id="PKR77275.1"/>
    </source>
</evidence>
<dbReference type="SUPFAM" id="SSF55961">
    <property type="entry name" value="Bet v1-like"/>
    <property type="match status" value="1"/>
</dbReference>
<protein>
    <recommendedName>
        <fullName evidence="3">SRPBCC family protein</fullName>
    </recommendedName>
</protein>